<feature type="non-terminal residue" evidence="2">
    <location>
        <position position="1"/>
    </location>
</feature>
<protein>
    <submittedName>
        <fullName evidence="2">Uncharacterized protein</fullName>
    </submittedName>
</protein>
<dbReference type="Proteomes" id="UP000824540">
    <property type="component" value="Unassembled WGS sequence"/>
</dbReference>
<evidence type="ECO:0000313" key="2">
    <source>
        <dbReference type="EMBL" id="KAG9350987.1"/>
    </source>
</evidence>
<comment type="caution">
    <text evidence="2">The sequence shown here is derived from an EMBL/GenBank/DDBJ whole genome shotgun (WGS) entry which is preliminary data.</text>
</comment>
<name>A0A8T2PML7_9TELE</name>
<gene>
    <name evidence="2" type="ORF">JZ751_024876</name>
</gene>
<evidence type="ECO:0000256" key="1">
    <source>
        <dbReference type="SAM" id="MobiDB-lite"/>
    </source>
</evidence>
<keyword evidence="3" id="KW-1185">Reference proteome</keyword>
<organism evidence="2 3">
    <name type="scientific">Albula glossodonta</name>
    <name type="common">roundjaw bonefish</name>
    <dbReference type="NCBI Taxonomy" id="121402"/>
    <lineage>
        <taxon>Eukaryota</taxon>
        <taxon>Metazoa</taxon>
        <taxon>Chordata</taxon>
        <taxon>Craniata</taxon>
        <taxon>Vertebrata</taxon>
        <taxon>Euteleostomi</taxon>
        <taxon>Actinopterygii</taxon>
        <taxon>Neopterygii</taxon>
        <taxon>Teleostei</taxon>
        <taxon>Albuliformes</taxon>
        <taxon>Albulidae</taxon>
        <taxon>Albula</taxon>
    </lineage>
</organism>
<feature type="region of interest" description="Disordered" evidence="1">
    <location>
        <begin position="97"/>
        <end position="138"/>
    </location>
</feature>
<accession>A0A8T2PML7</accession>
<evidence type="ECO:0000313" key="3">
    <source>
        <dbReference type="Proteomes" id="UP000824540"/>
    </source>
</evidence>
<feature type="compositionally biased region" description="Polar residues" evidence="1">
    <location>
        <begin position="102"/>
        <end position="118"/>
    </location>
</feature>
<proteinExistence type="predicted"/>
<reference evidence="2" key="1">
    <citation type="thesis" date="2021" institute="BYU ScholarsArchive" country="Provo, UT, USA">
        <title>Applications of and Algorithms for Genome Assembly and Genomic Analyses with an Emphasis on Marine Teleosts.</title>
        <authorList>
            <person name="Pickett B.D."/>
        </authorList>
    </citation>
    <scope>NUCLEOTIDE SEQUENCE</scope>
    <source>
        <strain evidence="2">HI-2016</strain>
    </source>
</reference>
<dbReference type="AlphaFoldDB" id="A0A8T2PML7"/>
<sequence>MLQRHLPSSHNYLVLGEREKKEYVVSFSYNHTCLGKRLGGQPVGDHSAPYAITPNFTHSSPTIIHSVPQRAGGPRSIAFRPRNRVVVGGITTCESRLLVPPSTHTPDYSQTAAKSTSEPQRKGPFKRPARLSTGHPGSVPLRVWPVSLGLSKGRKRRSKQWGLHLSSLVCRKRGTTNNQPWEGKQKFVNKGANCQTKPPFPVPISTLPFSVSQAIECAFLIHRLTKVKRGGKKNEEKEREGHGQGANITVANGLQRRSQTHFSAFSGLIDVRVSDGMAESR</sequence>
<dbReference type="EMBL" id="JAFBMS010000007">
    <property type="protein sequence ID" value="KAG9350987.1"/>
    <property type="molecule type" value="Genomic_DNA"/>
</dbReference>